<comment type="caution">
    <text evidence="10">The sequence shown here is derived from an EMBL/GenBank/DDBJ whole genome shotgun (WGS) entry which is preliminary data.</text>
</comment>
<dbReference type="PRINTS" id="PR00344">
    <property type="entry name" value="BCTRLSENSOR"/>
</dbReference>
<protein>
    <recommendedName>
        <fullName evidence="3">histidine kinase</fullName>
        <ecNumber evidence="3">2.7.13.3</ecNumber>
    </recommendedName>
</protein>
<dbReference type="Gene3D" id="3.30.565.10">
    <property type="entry name" value="Histidine kinase-like ATPase, C-terminal domain"/>
    <property type="match status" value="1"/>
</dbReference>
<dbReference type="Pfam" id="PF02518">
    <property type="entry name" value="HATPase_c"/>
    <property type="match status" value="1"/>
</dbReference>
<keyword evidence="5 8" id="KW-0812">Transmembrane</keyword>
<dbReference type="Pfam" id="PF21623">
    <property type="entry name" value="HK_sensor_dom_bact"/>
    <property type="match status" value="1"/>
</dbReference>
<evidence type="ECO:0000256" key="3">
    <source>
        <dbReference type="ARBA" id="ARBA00012438"/>
    </source>
</evidence>
<evidence type="ECO:0000256" key="7">
    <source>
        <dbReference type="SAM" id="Coils"/>
    </source>
</evidence>
<feature type="domain" description="Histidine kinase" evidence="9">
    <location>
        <begin position="402"/>
        <end position="635"/>
    </location>
</feature>
<dbReference type="InterPro" id="IPR036890">
    <property type="entry name" value="HATPase_C_sf"/>
</dbReference>
<feature type="transmembrane region" description="Helical" evidence="8">
    <location>
        <begin position="15"/>
        <end position="34"/>
    </location>
</feature>
<keyword evidence="4" id="KW-1003">Cell membrane</keyword>
<keyword evidence="6 8" id="KW-1133">Transmembrane helix</keyword>
<dbReference type="SUPFAM" id="SSF55874">
    <property type="entry name" value="ATPase domain of HSP90 chaperone/DNA topoisomerase II/histidine kinase"/>
    <property type="match status" value="1"/>
</dbReference>
<dbReference type="RefSeq" id="WP_089349448.1">
    <property type="nucleotide sequence ID" value="NZ_BJUM01000009.1"/>
</dbReference>
<dbReference type="PANTHER" id="PTHR43065">
    <property type="entry name" value="SENSOR HISTIDINE KINASE"/>
    <property type="match status" value="1"/>
</dbReference>
<evidence type="ECO:0000259" key="9">
    <source>
        <dbReference type="PROSITE" id="PS50109"/>
    </source>
</evidence>
<dbReference type="InterPro" id="IPR005467">
    <property type="entry name" value="His_kinase_dom"/>
</dbReference>
<gene>
    <name evidence="10" type="ORF">PES01_12260</name>
</gene>
<sequence length="641" mass="72432">MKTINFKLSQIVKDAVIKSTFLTLLAFLTGLLVYDQIYQAELKRLKAIQQEKLVAVNTEFSKEVSSIIKLTQLLASNQVLFNQRASLSDTQRRTQIENYFLDFGIITGNISQIRWLNSQATEIYRVNFSNTQGKITPQPELQAKSARYYVTEGLKVEPPATYVSKIDLNIEQGEVVFPIEPTIRVTFKTNSHDYLFDGLIIINFNLNYLFSRLRSISDKHSKVNILNQQGYWLLSPDRFNEFGFMFNNEKRSLGVTNPALWQRIKNKKPKHTPHYLDKNLYTYRPLNYISARELHSSTSSQEHKVYLLINSDSILLSNAKSSALKYALLCSFILLLITIAYVYRDYKYQLELLKLSKQLKKEETELRAVNNTLSKTIKQQMQLQESLVEAQKLSSLGMLVAGVAHEMNTPIGGAIISISNAGMATEKLNECVKTGLTKSQLDEGLNTIAQNISLARVNLDKSAVLVKSFKRMAVDRNNDDDVSFEITKLIDDLLITLSPQLKKSRVTLSTDYQFKGKITSRPGIISQILENLIINALTHGFKKQNHGSINISVQTEDSNHLLIVVSDTGVGINEDVQNVIFEPFYTSARGKGNTGLGLYMVHQWVTKVLGGSITLNKKPAGDYTTQFIIKFAVTSKNKKPN</sequence>
<dbReference type="Proteomes" id="UP000321419">
    <property type="component" value="Unassembled WGS sequence"/>
</dbReference>
<dbReference type="InterPro" id="IPR029151">
    <property type="entry name" value="Sensor-like_sf"/>
</dbReference>
<evidence type="ECO:0000256" key="8">
    <source>
        <dbReference type="SAM" id="Phobius"/>
    </source>
</evidence>
<dbReference type="EC" id="2.7.13.3" evidence="3"/>
<dbReference type="GO" id="GO:0004673">
    <property type="term" value="F:protein histidine kinase activity"/>
    <property type="evidence" value="ECO:0007669"/>
    <property type="project" value="UniProtKB-EC"/>
</dbReference>
<comment type="catalytic activity">
    <reaction evidence="1">
        <text>ATP + protein L-histidine = ADP + protein N-phospho-L-histidine.</text>
        <dbReference type="EC" id="2.7.13.3"/>
    </reaction>
</comment>
<dbReference type="SUPFAM" id="SSF103190">
    <property type="entry name" value="Sensory domain-like"/>
    <property type="match status" value="2"/>
</dbReference>
<evidence type="ECO:0000313" key="11">
    <source>
        <dbReference type="Proteomes" id="UP000321419"/>
    </source>
</evidence>
<feature type="coiled-coil region" evidence="7">
    <location>
        <begin position="352"/>
        <end position="379"/>
    </location>
</feature>
<evidence type="ECO:0000256" key="2">
    <source>
        <dbReference type="ARBA" id="ARBA00004651"/>
    </source>
</evidence>
<keyword evidence="11" id="KW-1185">Reference proteome</keyword>
<feature type="transmembrane region" description="Helical" evidence="8">
    <location>
        <begin position="323"/>
        <end position="343"/>
    </location>
</feature>
<evidence type="ECO:0000313" key="10">
    <source>
        <dbReference type="EMBL" id="GEK54381.1"/>
    </source>
</evidence>
<dbReference type="EMBL" id="BJUM01000009">
    <property type="protein sequence ID" value="GEK54381.1"/>
    <property type="molecule type" value="Genomic_DNA"/>
</dbReference>
<dbReference type="SMART" id="SM00387">
    <property type="entry name" value="HATPase_c"/>
    <property type="match status" value="1"/>
</dbReference>
<dbReference type="OrthoDB" id="2521613at2"/>
<evidence type="ECO:0000256" key="4">
    <source>
        <dbReference type="ARBA" id="ARBA00022475"/>
    </source>
</evidence>
<dbReference type="GO" id="GO:0005886">
    <property type="term" value="C:plasma membrane"/>
    <property type="evidence" value="ECO:0007669"/>
    <property type="project" value="UniProtKB-SubCell"/>
</dbReference>
<keyword evidence="8" id="KW-0472">Membrane</keyword>
<evidence type="ECO:0000256" key="1">
    <source>
        <dbReference type="ARBA" id="ARBA00000085"/>
    </source>
</evidence>
<organism evidence="10 11">
    <name type="scientific">Pseudoalteromonas espejiana</name>
    <dbReference type="NCBI Taxonomy" id="28107"/>
    <lineage>
        <taxon>Bacteria</taxon>
        <taxon>Pseudomonadati</taxon>
        <taxon>Pseudomonadota</taxon>
        <taxon>Gammaproteobacteria</taxon>
        <taxon>Alteromonadales</taxon>
        <taxon>Pseudoalteromonadaceae</taxon>
        <taxon>Pseudoalteromonas</taxon>
    </lineage>
</organism>
<name>A0A510XUT3_9GAMM</name>
<dbReference type="InterPro" id="IPR003594">
    <property type="entry name" value="HATPase_dom"/>
</dbReference>
<proteinExistence type="predicted"/>
<reference evidence="10 11" key="1">
    <citation type="submission" date="2019-07" db="EMBL/GenBank/DDBJ databases">
        <title>Whole genome shotgun sequence of Pseudoalteromonas espejiana NBRC 102222.</title>
        <authorList>
            <person name="Hosoyama A."/>
            <person name="Uohara A."/>
            <person name="Ohji S."/>
            <person name="Ichikawa N."/>
        </authorList>
    </citation>
    <scope>NUCLEOTIDE SEQUENCE [LARGE SCALE GENOMIC DNA]</scope>
    <source>
        <strain evidence="10 11">NBRC 102222</strain>
    </source>
</reference>
<dbReference type="CDD" id="cd00075">
    <property type="entry name" value="HATPase"/>
    <property type="match status" value="1"/>
</dbReference>
<comment type="subcellular location">
    <subcellularLocation>
        <location evidence="2">Cell membrane</location>
        <topology evidence="2">Multi-pass membrane protein</topology>
    </subcellularLocation>
</comment>
<dbReference type="PANTHER" id="PTHR43065:SF47">
    <property type="match status" value="1"/>
</dbReference>
<dbReference type="InterPro" id="IPR004358">
    <property type="entry name" value="Sig_transdc_His_kin-like_C"/>
</dbReference>
<dbReference type="AlphaFoldDB" id="A0A510XUT3"/>
<evidence type="ECO:0000256" key="5">
    <source>
        <dbReference type="ARBA" id="ARBA00022692"/>
    </source>
</evidence>
<keyword evidence="7" id="KW-0175">Coiled coil</keyword>
<evidence type="ECO:0000256" key="6">
    <source>
        <dbReference type="ARBA" id="ARBA00022989"/>
    </source>
</evidence>
<dbReference type="Gene3D" id="1.10.287.130">
    <property type="match status" value="1"/>
</dbReference>
<accession>A0A510XUT3</accession>
<dbReference type="Gene3D" id="3.30.450.20">
    <property type="entry name" value="PAS domain"/>
    <property type="match status" value="2"/>
</dbReference>
<dbReference type="InterPro" id="IPR048760">
    <property type="entry name" value="VP0354-like_sensor_dom"/>
</dbReference>
<dbReference type="PROSITE" id="PS50109">
    <property type="entry name" value="HIS_KIN"/>
    <property type="match status" value="1"/>
</dbReference>